<reference evidence="4" key="1">
    <citation type="journal article" date="2019" name="Int. J. Syst. Evol. Microbiol.">
        <title>The Global Catalogue of Microorganisms (GCM) 10K type strain sequencing project: providing services to taxonomists for standard genome sequencing and annotation.</title>
        <authorList>
            <consortium name="The Broad Institute Genomics Platform"/>
            <consortium name="The Broad Institute Genome Sequencing Center for Infectious Disease"/>
            <person name="Wu L."/>
            <person name="Ma J."/>
        </authorList>
    </citation>
    <scope>NUCLEOTIDE SEQUENCE [LARGE SCALE GENOMIC DNA]</scope>
    <source>
        <strain evidence="4">KCTC 12861</strain>
    </source>
</reference>
<proteinExistence type="predicted"/>
<dbReference type="PROSITE" id="PS51257">
    <property type="entry name" value="PROKAR_LIPOPROTEIN"/>
    <property type="match status" value="1"/>
</dbReference>
<organism evidence="3 4">
    <name type="scientific">Pseudovibrio japonicus</name>
    <dbReference type="NCBI Taxonomy" id="366534"/>
    <lineage>
        <taxon>Bacteria</taxon>
        <taxon>Pseudomonadati</taxon>
        <taxon>Pseudomonadota</taxon>
        <taxon>Alphaproteobacteria</taxon>
        <taxon>Hyphomicrobiales</taxon>
        <taxon>Stappiaceae</taxon>
        <taxon>Pseudovibrio</taxon>
    </lineage>
</organism>
<feature type="signal peptide" evidence="2">
    <location>
        <begin position="1"/>
        <end position="24"/>
    </location>
</feature>
<keyword evidence="2" id="KW-0732">Signal</keyword>
<evidence type="ECO:0000256" key="1">
    <source>
        <dbReference type="SAM" id="MobiDB-lite"/>
    </source>
</evidence>
<feature type="compositionally biased region" description="Polar residues" evidence="1">
    <location>
        <begin position="164"/>
        <end position="176"/>
    </location>
</feature>
<dbReference type="InterPro" id="IPR021242">
    <property type="entry name" value="DUF2799"/>
</dbReference>
<evidence type="ECO:0008006" key="5">
    <source>
        <dbReference type="Google" id="ProtNLM"/>
    </source>
</evidence>
<evidence type="ECO:0000313" key="3">
    <source>
        <dbReference type="EMBL" id="GHB23055.1"/>
    </source>
</evidence>
<protein>
    <recommendedName>
        <fullName evidence="5">DUF2799 domain-containing protein</fullName>
    </recommendedName>
</protein>
<sequence>MKTIMALSGLAFVLAACTSTFSQADCEAGDWRSIGDAEAGRGLPSEINRHIEACARYGVTPDRAAYEQGRQSGLQRYCTYNSGIFWGERGAKYSGVCPAATETTFLQGYAFGTELRVANNYVSDAEDALEEARENRDRRSAREARQDLRDARFRQDVLEELNPRNPTSVSPFTGSQ</sequence>
<keyword evidence="4" id="KW-1185">Reference proteome</keyword>
<feature type="compositionally biased region" description="Basic and acidic residues" evidence="1">
    <location>
        <begin position="130"/>
        <end position="157"/>
    </location>
</feature>
<feature type="chain" id="PRO_5047045531" description="DUF2799 domain-containing protein" evidence="2">
    <location>
        <begin position="25"/>
        <end position="176"/>
    </location>
</feature>
<dbReference type="EMBL" id="BMXE01000001">
    <property type="protein sequence ID" value="GHB23055.1"/>
    <property type="molecule type" value="Genomic_DNA"/>
</dbReference>
<gene>
    <name evidence="3" type="ORF">GCM10007094_09120</name>
</gene>
<dbReference type="Pfam" id="PF10973">
    <property type="entry name" value="DUF2799"/>
    <property type="match status" value="1"/>
</dbReference>
<dbReference type="Proteomes" id="UP000637980">
    <property type="component" value="Unassembled WGS sequence"/>
</dbReference>
<accession>A0ABQ3E5F8</accession>
<evidence type="ECO:0000256" key="2">
    <source>
        <dbReference type="SAM" id="SignalP"/>
    </source>
</evidence>
<name>A0ABQ3E5F8_9HYPH</name>
<comment type="caution">
    <text evidence="3">The sequence shown here is derived from an EMBL/GenBank/DDBJ whole genome shotgun (WGS) entry which is preliminary data.</text>
</comment>
<dbReference type="RefSeq" id="WP_189435528.1">
    <property type="nucleotide sequence ID" value="NZ_BMXE01000001.1"/>
</dbReference>
<feature type="region of interest" description="Disordered" evidence="1">
    <location>
        <begin position="130"/>
        <end position="176"/>
    </location>
</feature>
<evidence type="ECO:0000313" key="4">
    <source>
        <dbReference type="Proteomes" id="UP000637980"/>
    </source>
</evidence>